<evidence type="ECO:0000313" key="16">
    <source>
        <dbReference type="Proteomes" id="UP000232412"/>
    </source>
</evidence>
<dbReference type="GO" id="GO:0009113">
    <property type="term" value="P:purine nucleobase biosynthetic process"/>
    <property type="evidence" value="ECO:0007669"/>
    <property type="project" value="InterPro"/>
</dbReference>
<dbReference type="UniPathway" id="UPA00074">
    <property type="reaction ID" value="UER00125"/>
</dbReference>
<comment type="catalytic activity">
    <reaction evidence="12">
        <text>5-phospho-beta-D-ribosylamine + glycine + ATP = N(1)-(5-phospho-beta-D-ribosyl)glycinamide + ADP + phosphate + H(+)</text>
        <dbReference type="Rhea" id="RHEA:17453"/>
        <dbReference type="ChEBI" id="CHEBI:15378"/>
        <dbReference type="ChEBI" id="CHEBI:30616"/>
        <dbReference type="ChEBI" id="CHEBI:43474"/>
        <dbReference type="ChEBI" id="CHEBI:57305"/>
        <dbReference type="ChEBI" id="CHEBI:58681"/>
        <dbReference type="ChEBI" id="CHEBI:143788"/>
        <dbReference type="ChEBI" id="CHEBI:456216"/>
        <dbReference type="EC" id="6.3.4.13"/>
    </reaction>
</comment>
<keyword evidence="6 12" id="KW-0658">Purine biosynthesis</keyword>
<comment type="pathway">
    <text evidence="1 12">Purine metabolism; IMP biosynthesis via de novo pathway; N(1)-(5-phospho-D-ribosyl)glycinamide from 5-phospho-alpha-D-ribose 1-diphosphate: step 2/2.</text>
</comment>
<keyword evidence="8" id="KW-0464">Manganese</keyword>
<dbReference type="Pfam" id="PF02843">
    <property type="entry name" value="GARS_C"/>
    <property type="match status" value="1"/>
</dbReference>
<dbReference type="GO" id="GO:0005524">
    <property type="term" value="F:ATP binding"/>
    <property type="evidence" value="ECO:0007669"/>
    <property type="project" value="UniProtKB-UniRule"/>
</dbReference>
<dbReference type="InterPro" id="IPR011054">
    <property type="entry name" value="Rudment_hybrid_motif"/>
</dbReference>
<evidence type="ECO:0000256" key="2">
    <source>
        <dbReference type="ARBA" id="ARBA00013255"/>
    </source>
</evidence>
<dbReference type="Gene3D" id="3.90.600.10">
    <property type="entry name" value="Phosphoribosylglycinamide synthetase, C-terminal domain"/>
    <property type="match status" value="1"/>
</dbReference>
<dbReference type="FunFam" id="3.90.600.10:FF:000001">
    <property type="entry name" value="Trifunctional purine biosynthetic protein adenosine-3"/>
    <property type="match status" value="1"/>
</dbReference>
<dbReference type="Proteomes" id="UP000232412">
    <property type="component" value="Unassembled WGS sequence"/>
</dbReference>
<dbReference type="GO" id="GO:0046872">
    <property type="term" value="F:metal ion binding"/>
    <property type="evidence" value="ECO:0007669"/>
    <property type="project" value="UniProtKB-KW"/>
</dbReference>
<dbReference type="EC" id="6.3.4.13" evidence="2 12"/>
<dbReference type="Gene3D" id="3.30.470.20">
    <property type="entry name" value="ATP-grasp fold, B domain"/>
    <property type="match status" value="1"/>
</dbReference>
<keyword evidence="4" id="KW-0479">Metal-binding</keyword>
<evidence type="ECO:0000256" key="11">
    <source>
        <dbReference type="ARBA" id="ARBA00042864"/>
    </source>
</evidence>
<sequence>MLVNILIVGSGGREHALGWKIAQSPNVKQIYYAPGNGGTANNVDISSDDITGLAKFAQEKNCVTIVGPEVPLSNGIVDEFVKRGLRIFGPTKDAARIESSKIWAKNFMKRNGILTARFEVFDEPKKAIKFANSVDFPLVVKADGLAAGKGVIVCNNSSEAVSAIEQMLIQKNFGNAGSKIILEERIDGVEASFIAISDGITAYPMATSQDHKRIYDGDKGPNTGGMGTYSPTPVIDAKLEDEIQKNVIEKTISSMKNEGITFKGFLYAGIMVKDGKPYVLEFNARMGDPECQPIMMRMDSDLLEYIQASIDGTLSSLPKMSWKKQSAVCVVLASKGYPDSYQKNEEISGLDDVTPNSQVFHSGTVEKNGKILTNGGRVLGITAIGETLESAIANAYLRASKICWPSKYCRTDIGKKGLNWHK</sequence>
<dbReference type="InterPro" id="IPR000115">
    <property type="entry name" value="PRibGlycinamide_synth"/>
</dbReference>
<dbReference type="Gene3D" id="3.40.50.20">
    <property type="match status" value="1"/>
</dbReference>
<keyword evidence="7 13" id="KW-0067">ATP-binding</keyword>
<dbReference type="InterPro" id="IPR020561">
    <property type="entry name" value="PRibGlycinamid_synth_ATP-grasp"/>
</dbReference>
<dbReference type="Pfam" id="PF02844">
    <property type="entry name" value="GARS_N"/>
    <property type="match status" value="1"/>
</dbReference>
<name>A0A2H1EIZ1_9ARCH</name>
<evidence type="ECO:0000256" key="13">
    <source>
        <dbReference type="PROSITE-ProRule" id="PRU00409"/>
    </source>
</evidence>
<evidence type="ECO:0000256" key="7">
    <source>
        <dbReference type="ARBA" id="ARBA00022840"/>
    </source>
</evidence>
<evidence type="ECO:0000259" key="14">
    <source>
        <dbReference type="PROSITE" id="PS50975"/>
    </source>
</evidence>
<dbReference type="InterPro" id="IPR016185">
    <property type="entry name" value="PreATP-grasp_dom_sf"/>
</dbReference>
<dbReference type="SUPFAM" id="SSF56059">
    <property type="entry name" value="Glutathione synthetase ATP-binding domain-like"/>
    <property type="match status" value="1"/>
</dbReference>
<evidence type="ECO:0000256" key="1">
    <source>
        <dbReference type="ARBA" id="ARBA00005174"/>
    </source>
</evidence>
<reference evidence="16" key="1">
    <citation type="submission" date="2016-12" db="EMBL/GenBank/DDBJ databases">
        <authorList>
            <person name="Herbold C."/>
        </authorList>
    </citation>
    <scope>NUCLEOTIDE SEQUENCE [LARGE SCALE GENOMIC DNA]</scope>
</reference>
<dbReference type="AlphaFoldDB" id="A0A2H1EIZ1"/>
<evidence type="ECO:0000256" key="10">
    <source>
        <dbReference type="ARBA" id="ARBA00042242"/>
    </source>
</evidence>
<protein>
    <recommendedName>
        <fullName evidence="2 12">Phosphoribosylamine--glycine ligase</fullName>
        <ecNumber evidence="2 12">6.3.4.13</ecNumber>
    </recommendedName>
    <alternativeName>
        <fullName evidence="12">GARS</fullName>
    </alternativeName>
    <alternativeName>
        <fullName evidence="10 12">Glycinamide ribonucleotide synthetase</fullName>
    </alternativeName>
    <alternativeName>
        <fullName evidence="11 12">Phosphoribosylglycinamide synthetase</fullName>
    </alternativeName>
</protein>
<evidence type="ECO:0000256" key="9">
    <source>
        <dbReference type="ARBA" id="ARBA00038345"/>
    </source>
</evidence>
<dbReference type="Pfam" id="PF01071">
    <property type="entry name" value="GARS_A"/>
    <property type="match status" value="1"/>
</dbReference>
<dbReference type="InterPro" id="IPR037123">
    <property type="entry name" value="PRibGlycinamide_synth_C_sf"/>
</dbReference>
<evidence type="ECO:0000256" key="5">
    <source>
        <dbReference type="ARBA" id="ARBA00022741"/>
    </source>
</evidence>
<accession>A0A2H1EIZ1</accession>
<dbReference type="InterPro" id="IPR020560">
    <property type="entry name" value="PRibGlycinamide_synth_C-dom"/>
</dbReference>
<evidence type="ECO:0000256" key="8">
    <source>
        <dbReference type="ARBA" id="ARBA00023211"/>
    </source>
</evidence>
<evidence type="ECO:0000256" key="4">
    <source>
        <dbReference type="ARBA" id="ARBA00022723"/>
    </source>
</evidence>
<dbReference type="FunFam" id="3.40.50.20:FF:000006">
    <property type="entry name" value="Phosphoribosylamine--glycine ligase, chloroplastic"/>
    <property type="match status" value="1"/>
</dbReference>
<dbReference type="InterPro" id="IPR020562">
    <property type="entry name" value="PRibGlycinamide_synth_N"/>
</dbReference>
<gene>
    <name evidence="12 15" type="primary">purD</name>
    <name evidence="15" type="ORF">NSIN_30346</name>
</gene>
<dbReference type="PANTHER" id="PTHR43472">
    <property type="entry name" value="PHOSPHORIBOSYLAMINE--GLYCINE LIGASE"/>
    <property type="match status" value="1"/>
</dbReference>
<dbReference type="NCBIfam" id="TIGR00877">
    <property type="entry name" value="purD"/>
    <property type="match status" value="1"/>
</dbReference>
<dbReference type="InterPro" id="IPR011761">
    <property type="entry name" value="ATP-grasp"/>
</dbReference>
<dbReference type="OrthoDB" id="146558at2157"/>
<dbReference type="SUPFAM" id="SSF51246">
    <property type="entry name" value="Rudiment single hybrid motif"/>
    <property type="match status" value="1"/>
</dbReference>
<dbReference type="HAMAP" id="MF_00138">
    <property type="entry name" value="GARS"/>
    <property type="match status" value="1"/>
</dbReference>
<keyword evidence="16" id="KW-1185">Reference proteome</keyword>
<dbReference type="Gene3D" id="3.30.1490.20">
    <property type="entry name" value="ATP-grasp fold, A domain"/>
    <property type="match status" value="1"/>
</dbReference>
<organism evidence="15 16">
    <name type="scientific">Nitrosotalea sinensis</name>
    <dbReference type="NCBI Taxonomy" id="1499975"/>
    <lineage>
        <taxon>Archaea</taxon>
        <taxon>Nitrososphaerota</taxon>
        <taxon>Nitrososphaeria</taxon>
        <taxon>Nitrosotaleales</taxon>
        <taxon>Nitrosotaleaceae</taxon>
        <taxon>Nitrosotalea</taxon>
    </lineage>
</organism>
<evidence type="ECO:0000256" key="12">
    <source>
        <dbReference type="HAMAP-Rule" id="MF_00138"/>
    </source>
</evidence>
<feature type="domain" description="ATP-grasp" evidence="14">
    <location>
        <begin position="105"/>
        <end position="311"/>
    </location>
</feature>
<evidence type="ECO:0000256" key="3">
    <source>
        <dbReference type="ARBA" id="ARBA00022598"/>
    </source>
</evidence>
<comment type="similarity">
    <text evidence="9 12">Belongs to the GARS family.</text>
</comment>
<dbReference type="EMBL" id="FRFC01000004">
    <property type="protein sequence ID" value="SHO47088.1"/>
    <property type="molecule type" value="Genomic_DNA"/>
</dbReference>
<dbReference type="InterPro" id="IPR013815">
    <property type="entry name" value="ATP_grasp_subdomain_1"/>
</dbReference>
<dbReference type="SMART" id="SM01210">
    <property type="entry name" value="GARS_C"/>
    <property type="match status" value="1"/>
</dbReference>
<proteinExistence type="inferred from homology"/>
<evidence type="ECO:0000256" key="6">
    <source>
        <dbReference type="ARBA" id="ARBA00022755"/>
    </source>
</evidence>
<dbReference type="SMART" id="SM01209">
    <property type="entry name" value="GARS_A"/>
    <property type="match status" value="1"/>
</dbReference>
<keyword evidence="5 13" id="KW-0547">Nucleotide-binding</keyword>
<evidence type="ECO:0000313" key="15">
    <source>
        <dbReference type="EMBL" id="SHO47088.1"/>
    </source>
</evidence>
<dbReference type="SUPFAM" id="SSF52440">
    <property type="entry name" value="PreATP-grasp domain"/>
    <property type="match status" value="1"/>
</dbReference>
<keyword evidence="3 12" id="KW-0436">Ligase</keyword>
<dbReference type="GO" id="GO:0006189">
    <property type="term" value="P:'de novo' IMP biosynthetic process"/>
    <property type="evidence" value="ECO:0007669"/>
    <property type="project" value="UniProtKB-UniRule"/>
</dbReference>
<dbReference type="PROSITE" id="PS50975">
    <property type="entry name" value="ATP_GRASP"/>
    <property type="match status" value="1"/>
</dbReference>
<dbReference type="GO" id="GO:0004637">
    <property type="term" value="F:phosphoribosylamine-glycine ligase activity"/>
    <property type="evidence" value="ECO:0007669"/>
    <property type="project" value="UniProtKB-UniRule"/>
</dbReference>
<dbReference type="PANTHER" id="PTHR43472:SF1">
    <property type="entry name" value="PHOSPHORIBOSYLAMINE--GLYCINE LIGASE, CHLOROPLASTIC"/>
    <property type="match status" value="1"/>
</dbReference>